<dbReference type="PANTHER" id="PTHR43028:SF5">
    <property type="entry name" value="3'(2'),5'-BISPHOSPHATE NUCLEOTIDASE 1"/>
    <property type="match status" value="1"/>
</dbReference>
<accession>A0A1C3U6L0</accession>
<dbReference type="Pfam" id="PF00459">
    <property type="entry name" value="Inositol_P"/>
    <property type="match status" value="1"/>
</dbReference>
<comment type="subcellular location">
    <subcellularLocation>
        <location evidence="6">Cell inner membrane</location>
        <topology evidence="6">Peripheral membrane protein</topology>
        <orientation evidence="6">Cytoplasmic side</orientation>
    </subcellularLocation>
</comment>
<dbReference type="PROSITE" id="PS00630">
    <property type="entry name" value="IMP_2"/>
    <property type="match status" value="1"/>
</dbReference>
<dbReference type="InterPro" id="IPR020550">
    <property type="entry name" value="Inositol_monophosphatase_CS"/>
</dbReference>
<feature type="binding site" evidence="7">
    <location>
        <position position="82"/>
    </location>
    <ligand>
        <name>Mg(2+)</name>
        <dbReference type="ChEBI" id="CHEBI:18420"/>
        <label>1</label>
        <note>catalytic</note>
    </ligand>
</feature>
<evidence type="ECO:0000313" key="9">
    <source>
        <dbReference type="Proteomes" id="UP000186228"/>
    </source>
</evidence>
<keyword evidence="2 6" id="KW-1003">Cell membrane</keyword>
<dbReference type="HAMAP" id="MF_02095">
    <property type="entry name" value="CysQ"/>
    <property type="match status" value="1"/>
</dbReference>
<gene>
    <name evidence="6" type="primary">cysQ</name>
    <name evidence="8" type="ORF">GA0061100_101836</name>
</gene>
<organism evidence="8 9">
    <name type="scientific">Rhizobium hainanense</name>
    <dbReference type="NCBI Taxonomy" id="52131"/>
    <lineage>
        <taxon>Bacteria</taxon>
        <taxon>Pseudomonadati</taxon>
        <taxon>Pseudomonadota</taxon>
        <taxon>Alphaproteobacteria</taxon>
        <taxon>Hyphomicrobiales</taxon>
        <taxon>Rhizobiaceae</taxon>
        <taxon>Rhizobium/Agrobacterium group</taxon>
        <taxon>Rhizobium</taxon>
    </lineage>
</organism>
<keyword evidence="6 7" id="KW-0479">Metal-binding</keyword>
<dbReference type="PRINTS" id="PR00377">
    <property type="entry name" value="IMPHPHTASES"/>
</dbReference>
<proteinExistence type="inferred from homology"/>
<feature type="binding site" evidence="6">
    <location>
        <position position="84"/>
    </location>
    <ligand>
        <name>Mg(2+)</name>
        <dbReference type="ChEBI" id="CHEBI:18420"/>
        <label>1</label>
    </ligand>
</feature>
<feature type="binding site" evidence="7">
    <location>
        <position position="85"/>
    </location>
    <ligand>
        <name>Mg(2+)</name>
        <dbReference type="ChEBI" id="CHEBI:18420"/>
        <label>1</label>
        <note>catalytic</note>
    </ligand>
</feature>
<evidence type="ECO:0000313" key="8">
    <source>
        <dbReference type="EMBL" id="SCB11104.1"/>
    </source>
</evidence>
<dbReference type="GO" id="GO:0046854">
    <property type="term" value="P:phosphatidylinositol phosphate biosynthetic process"/>
    <property type="evidence" value="ECO:0007669"/>
    <property type="project" value="InterPro"/>
</dbReference>
<dbReference type="Gene3D" id="3.30.540.10">
    <property type="entry name" value="Fructose-1,6-Bisphosphatase, subunit A, domain 1"/>
    <property type="match status" value="1"/>
</dbReference>
<feature type="binding site" evidence="6">
    <location>
        <position position="62"/>
    </location>
    <ligand>
        <name>substrate</name>
    </ligand>
</feature>
<dbReference type="GO" id="GO:0050427">
    <property type="term" value="P:3'-phosphoadenosine 5'-phosphosulfate metabolic process"/>
    <property type="evidence" value="ECO:0007669"/>
    <property type="project" value="TreeGrafter"/>
</dbReference>
<evidence type="ECO:0000256" key="3">
    <source>
        <dbReference type="ARBA" id="ARBA00022519"/>
    </source>
</evidence>
<dbReference type="InterPro" id="IPR006240">
    <property type="entry name" value="CysQ"/>
</dbReference>
<feature type="binding site" evidence="6">
    <location>
        <position position="82"/>
    </location>
    <ligand>
        <name>Mg(2+)</name>
        <dbReference type="ChEBI" id="CHEBI:18420"/>
        <label>1</label>
    </ligand>
</feature>
<dbReference type="Proteomes" id="UP000186228">
    <property type="component" value="Unassembled WGS sequence"/>
</dbReference>
<keyword evidence="3 6" id="KW-0997">Cell inner membrane</keyword>
<dbReference type="NCBIfam" id="TIGR01331">
    <property type="entry name" value="bisphos_cysQ"/>
    <property type="match status" value="1"/>
</dbReference>
<name>A0A1C3U6L0_9HYPH</name>
<feature type="binding site" evidence="6">
    <location>
        <position position="82"/>
    </location>
    <ligand>
        <name>Mg(2+)</name>
        <dbReference type="ChEBI" id="CHEBI:18420"/>
        <label>2</label>
    </ligand>
</feature>
<dbReference type="AlphaFoldDB" id="A0A1C3U6L0"/>
<dbReference type="GO" id="GO:0000103">
    <property type="term" value="P:sulfate assimilation"/>
    <property type="evidence" value="ECO:0007669"/>
    <property type="project" value="TreeGrafter"/>
</dbReference>
<dbReference type="EMBL" id="FMAC01000001">
    <property type="protein sequence ID" value="SCB11104.1"/>
    <property type="molecule type" value="Genomic_DNA"/>
</dbReference>
<keyword evidence="5 6" id="KW-0472">Membrane</keyword>
<dbReference type="GO" id="GO:0005886">
    <property type="term" value="C:plasma membrane"/>
    <property type="evidence" value="ECO:0007669"/>
    <property type="project" value="UniProtKB-SubCell"/>
</dbReference>
<evidence type="ECO:0000256" key="4">
    <source>
        <dbReference type="ARBA" id="ARBA00022801"/>
    </source>
</evidence>
<evidence type="ECO:0000256" key="5">
    <source>
        <dbReference type="ARBA" id="ARBA00023136"/>
    </source>
</evidence>
<dbReference type="STRING" id="52131.GA0061100_101836"/>
<sequence>MLATFEKAALDAGKAILEVYRAGYAVALKQDMSPVTLADERAEHIILRHLERDFPHIPAIAEEQVSAGKVPDIHGRAFFLVDPLDGTREFIEHRDEFTVNIAYVEDGVPVIGIVYAPALGIAFTGEPGRARKLMVDKHFAVTGRINIAVRERPAKLTALASRCNSNATTESFLTDNAVSGCTSIGSSLKFCLLAEGKADVYPRFGRTMEWDTAAGDAVLRAAGGKTVTVEGGLLTYGKTDQNEDADFANPHFICWGGQKHGVSA</sequence>
<dbReference type="GO" id="GO:0008441">
    <property type="term" value="F:3'(2'),5'-bisphosphate nucleotidase activity"/>
    <property type="evidence" value="ECO:0007669"/>
    <property type="project" value="UniProtKB-UniRule"/>
</dbReference>
<feature type="binding site" evidence="6">
    <location>
        <position position="62"/>
    </location>
    <ligand>
        <name>Mg(2+)</name>
        <dbReference type="ChEBI" id="CHEBI:18420"/>
        <label>1</label>
    </ligand>
</feature>
<feature type="binding site" evidence="7">
    <location>
        <position position="84"/>
    </location>
    <ligand>
        <name>Mg(2+)</name>
        <dbReference type="ChEBI" id="CHEBI:18420"/>
        <label>1</label>
        <note>catalytic</note>
    </ligand>
</feature>
<evidence type="ECO:0000256" key="7">
    <source>
        <dbReference type="PIRSR" id="PIRSR600760-2"/>
    </source>
</evidence>
<keyword evidence="9" id="KW-1185">Reference proteome</keyword>
<comment type="similarity">
    <text evidence="1 6">Belongs to the inositol monophosphatase superfamily. CysQ family.</text>
</comment>
<dbReference type="PANTHER" id="PTHR43028">
    <property type="entry name" value="3'(2'),5'-BISPHOSPHATE NUCLEOTIDASE 1"/>
    <property type="match status" value="1"/>
</dbReference>
<reference evidence="9" key="1">
    <citation type="submission" date="2016-08" db="EMBL/GenBank/DDBJ databases">
        <authorList>
            <person name="Varghese N."/>
            <person name="Submissions Spin"/>
        </authorList>
    </citation>
    <scope>NUCLEOTIDE SEQUENCE [LARGE SCALE GENOMIC DNA]</scope>
    <source>
        <strain evidence="9">CCBAU 57015</strain>
    </source>
</reference>
<dbReference type="GO" id="GO:0000287">
    <property type="term" value="F:magnesium ion binding"/>
    <property type="evidence" value="ECO:0007669"/>
    <property type="project" value="UniProtKB-UniRule"/>
</dbReference>
<keyword evidence="6 7" id="KW-0460">Magnesium</keyword>
<feature type="binding site" evidence="6">
    <location>
        <position position="211"/>
    </location>
    <ligand>
        <name>Mg(2+)</name>
        <dbReference type="ChEBI" id="CHEBI:18420"/>
        <label>2</label>
    </ligand>
</feature>
<dbReference type="Gene3D" id="3.40.190.80">
    <property type="match status" value="1"/>
</dbReference>
<feature type="binding site" evidence="7">
    <location>
        <position position="211"/>
    </location>
    <ligand>
        <name>Mg(2+)</name>
        <dbReference type="ChEBI" id="CHEBI:18420"/>
        <label>1</label>
        <note>catalytic</note>
    </ligand>
</feature>
<feature type="binding site" evidence="6">
    <location>
        <position position="211"/>
    </location>
    <ligand>
        <name>substrate</name>
    </ligand>
</feature>
<dbReference type="SUPFAM" id="SSF56655">
    <property type="entry name" value="Carbohydrate phosphatase"/>
    <property type="match status" value="1"/>
</dbReference>
<dbReference type="OrthoDB" id="9785695at2"/>
<feature type="binding site" evidence="6">
    <location>
        <position position="85"/>
    </location>
    <ligand>
        <name>Mg(2+)</name>
        <dbReference type="ChEBI" id="CHEBI:18420"/>
        <label>2</label>
    </ligand>
</feature>
<dbReference type="InterPro" id="IPR000760">
    <property type="entry name" value="Inositol_monophosphatase-like"/>
</dbReference>
<comment type="function">
    <text evidence="6">Converts adenosine-3',5'-bisphosphate (PAP) to AMP.</text>
</comment>
<evidence type="ECO:0000256" key="2">
    <source>
        <dbReference type="ARBA" id="ARBA00022475"/>
    </source>
</evidence>
<comment type="catalytic activity">
    <reaction evidence="6">
        <text>adenosine 3',5'-bisphosphate + H2O = AMP + phosphate</text>
        <dbReference type="Rhea" id="RHEA:10040"/>
        <dbReference type="ChEBI" id="CHEBI:15377"/>
        <dbReference type="ChEBI" id="CHEBI:43474"/>
        <dbReference type="ChEBI" id="CHEBI:58343"/>
        <dbReference type="ChEBI" id="CHEBI:456215"/>
        <dbReference type="EC" id="3.1.3.7"/>
    </reaction>
</comment>
<dbReference type="InterPro" id="IPR050725">
    <property type="entry name" value="CysQ/Inositol_MonoPase"/>
</dbReference>
<protein>
    <recommendedName>
        <fullName evidence="6">3'(2'),5'-bisphosphate nucleotidase CysQ</fullName>
        <ecNumber evidence="6">3.1.3.7</ecNumber>
    </recommendedName>
    <alternativeName>
        <fullName evidence="6">3'(2'),5-bisphosphonucleoside 3'(2')-phosphohydrolase</fullName>
    </alternativeName>
    <alternativeName>
        <fullName evidence="6">3'-phosphoadenosine 5'-phosphate phosphatase</fullName>
        <shortName evidence="6">PAP phosphatase</shortName>
    </alternativeName>
</protein>
<evidence type="ECO:0000256" key="6">
    <source>
        <dbReference type="HAMAP-Rule" id="MF_02095"/>
    </source>
</evidence>
<feature type="binding site" evidence="6">
    <location>
        <begin position="84"/>
        <end position="87"/>
    </location>
    <ligand>
        <name>substrate</name>
    </ligand>
</feature>
<dbReference type="CDD" id="cd01638">
    <property type="entry name" value="CysQ"/>
    <property type="match status" value="1"/>
</dbReference>
<evidence type="ECO:0000256" key="1">
    <source>
        <dbReference type="ARBA" id="ARBA00005289"/>
    </source>
</evidence>
<comment type="cofactor">
    <cofactor evidence="6 7">
        <name>Mg(2+)</name>
        <dbReference type="ChEBI" id="CHEBI:18420"/>
    </cofactor>
</comment>
<feature type="binding site" evidence="7">
    <location>
        <position position="62"/>
    </location>
    <ligand>
        <name>Mg(2+)</name>
        <dbReference type="ChEBI" id="CHEBI:18420"/>
        <label>1</label>
        <note>catalytic</note>
    </ligand>
</feature>
<dbReference type="RefSeq" id="WP_075851403.1">
    <property type="nucleotide sequence ID" value="NZ_FMAC01000001.1"/>
</dbReference>
<dbReference type="EC" id="3.1.3.7" evidence="6"/>
<keyword evidence="4 6" id="KW-0378">Hydrolase</keyword>